<feature type="domain" description="PPC" evidence="1">
    <location>
        <begin position="36"/>
        <end position="187"/>
    </location>
</feature>
<dbReference type="Gene3D" id="3.30.1330.80">
    <property type="entry name" value="Hypothetical protein, similar to alpha- acetolactate decarboxylase, domain 2"/>
    <property type="match status" value="1"/>
</dbReference>
<protein>
    <recommendedName>
        <fullName evidence="1">PPC domain-containing protein</fullName>
    </recommendedName>
</protein>
<name>A0ABM5UWK0_9BURK</name>
<evidence type="ECO:0000313" key="2">
    <source>
        <dbReference type="EMBL" id="AKZ61665.1"/>
    </source>
</evidence>
<dbReference type="SUPFAM" id="SSF117856">
    <property type="entry name" value="AF0104/ALDC/Ptd012-like"/>
    <property type="match status" value="1"/>
</dbReference>
<organism evidence="2 3">
    <name type="scientific">Herbaspirillum hiltneri N3</name>
    <dbReference type="NCBI Taxonomy" id="1262470"/>
    <lineage>
        <taxon>Bacteria</taxon>
        <taxon>Pseudomonadati</taxon>
        <taxon>Pseudomonadota</taxon>
        <taxon>Betaproteobacteria</taxon>
        <taxon>Burkholderiales</taxon>
        <taxon>Oxalobacteraceae</taxon>
        <taxon>Herbaspirillum</taxon>
    </lineage>
</organism>
<dbReference type="Proteomes" id="UP000063429">
    <property type="component" value="Chromosome"/>
</dbReference>
<dbReference type="InterPro" id="IPR005175">
    <property type="entry name" value="PPC_dom"/>
</dbReference>
<dbReference type="EMBL" id="CP011409">
    <property type="protein sequence ID" value="AKZ61665.1"/>
    <property type="molecule type" value="Genomic_DNA"/>
</dbReference>
<dbReference type="RefSeq" id="WP_053195162.1">
    <property type="nucleotide sequence ID" value="NZ_CP011409.1"/>
</dbReference>
<proteinExistence type="predicted"/>
<dbReference type="PROSITE" id="PS51742">
    <property type="entry name" value="PPC"/>
    <property type="match status" value="1"/>
</dbReference>
<gene>
    <name evidence="2" type="ORF">F506_02345</name>
</gene>
<sequence length="191" mass="20909">MKISNKSAEGHPGFVEVRKFLHAGQQSYPRTLDLEAEPAEELRITLQPGTKVGEALREVLKQYSARGQRGGVGRMCGGTARKLHYHRIENTRDANRPYDYGPPHVLEGVITFVTGAITVGQNQEGKVLLHCHAGFLDGDGSIHGGHLLLDTVEVGDDPLIIRLCLFSQGAFVVNSDEETLFSLLHPTPMES</sequence>
<accession>A0ABM5UWK0</accession>
<evidence type="ECO:0000259" key="1">
    <source>
        <dbReference type="PROSITE" id="PS51742"/>
    </source>
</evidence>
<keyword evidence="3" id="KW-1185">Reference proteome</keyword>
<evidence type="ECO:0000313" key="3">
    <source>
        <dbReference type="Proteomes" id="UP000063429"/>
    </source>
</evidence>
<reference evidence="3" key="1">
    <citation type="journal article" date="2015" name="Genome Announc.">
        <title>Complete Genome Sequence of Herbaspirillum hiltneri N3 (DSM 17495), Isolated from Surface-Sterilized Wheat Roots.</title>
        <authorList>
            <person name="Guizelini D."/>
            <person name="Saizaki P.M."/>
            <person name="Coimbra N.A."/>
            <person name="Weiss V.A."/>
            <person name="Faoro H."/>
            <person name="Sfeir M.Z."/>
            <person name="Baura V.A."/>
            <person name="Monteiro R.A."/>
            <person name="Chubatsu L.S."/>
            <person name="Souza E.M."/>
            <person name="Cruz L.M."/>
            <person name="Pedrosa F.O."/>
            <person name="Raittz R.T."/>
            <person name="Marchaukoski J.N."/>
            <person name="Steffens M.B."/>
        </authorList>
    </citation>
    <scope>NUCLEOTIDE SEQUENCE [LARGE SCALE GENOMIC DNA]</scope>
    <source>
        <strain evidence="3">N3</strain>
    </source>
</reference>